<evidence type="ECO:0008006" key="7">
    <source>
        <dbReference type="Google" id="ProtNLM"/>
    </source>
</evidence>
<sequence length="205" mass="21264">MFSKLVALCAVVAVSSAGLLPAAVHYSPAAAVSSQSIIRHDEHAAPIAKVAVAAPVAYHAAPAVTYHAAPAAARAVAYQAAPAVTYHAAPGAVAYHAAPVTKVIAQPEEIAYPKYEYSYSVADGHSGDNKQQQEIRDGDVVKGSYSFHEADGSIRTVEYSADDHNGFNAVVHNSAPTAAPAIIKAAPVLVKSPAYAAPALQYYHH</sequence>
<dbReference type="GO" id="GO:0031012">
    <property type="term" value="C:extracellular matrix"/>
    <property type="evidence" value="ECO:0007669"/>
    <property type="project" value="TreeGrafter"/>
</dbReference>
<dbReference type="InterPro" id="IPR051217">
    <property type="entry name" value="Insect_Cuticle_Struc_Prot"/>
</dbReference>
<dbReference type="GO" id="GO:0042302">
    <property type="term" value="F:structural constituent of cuticle"/>
    <property type="evidence" value="ECO:0007669"/>
    <property type="project" value="UniProtKB-UniRule"/>
</dbReference>
<dbReference type="PROSITE" id="PS00233">
    <property type="entry name" value="CHIT_BIND_RR_1"/>
    <property type="match status" value="1"/>
</dbReference>
<dbReference type="Proteomes" id="UP001153954">
    <property type="component" value="Unassembled WGS sequence"/>
</dbReference>
<dbReference type="PANTHER" id="PTHR12236">
    <property type="entry name" value="STRUCTURAL CONTITUENT OF CUTICLE"/>
    <property type="match status" value="1"/>
</dbReference>
<organism evidence="5 6">
    <name type="scientific">Euphydryas editha</name>
    <name type="common">Edith's checkerspot</name>
    <dbReference type="NCBI Taxonomy" id="104508"/>
    <lineage>
        <taxon>Eukaryota</taxon>
        <taxon>Metazoa</taxon>
        <taxon>Ecdysozoa</taxon>
        <taxon>Arthropoda</taxon>
        <taxon>Hexapoda</taxon>
        <taxon>Insecta</taxon>
        <taxon>Pterygota</taxon>
        <taxon>Neoptera</taxon>
        <taxon>Endopterygota</taxon>
        <taxon>Lepidoptera</taxon>
        <taxon>Glossata</taxon>
        <taxon>Ditrysia</taxon>
        <taxon>Papilionoidea</taxon>
        <taxon>Nymphalidae</taxon>
        <taxon>Nymphalinae</taxon>
        <taxon>Euphydryas</taxon>
    </lineage>
</organism>
<evidence type="ECO:0000256" key="4">
    <source>
        <dbReference type="SAM" id="SignalP"/>
    </source>
</evidence>
<dbReference type="AlphaFoldDB" id="A0AAU9V536"/>
<dbReference type="GO" id="GO:0005615">
    <property type="term" value="C:extracellular space"/>
    <property type="evidence" value="ECO:0007669"/>
    <property type="project" value="TreeGrafter"/>
</dbReference>
<feature type="signal peptide" evidence="4">
    <location>
        <begin position="1"/>
        <end position="17"/>
    </location>
</feature>
<evidence type="ECO:0000313" key="6">
    <source>
        <dbReference type="Proteomes" id="UP001153954"/>
    </source>
</evidence>
<dbReference type="EMBL" id="CAKOGL010000030">
    <property type="protein sequence ID" value="CAH2107165.1"/>
    <property type="molecule type" value="Genomic_DNA"/>
</dbReference>
<keyword evidence="1 3" id="KW-0193">Cuticle</keyword>
<proteinExistence type="predicted"/>
<protein>
    <recommendedName>
        <fullName evidence="7">Cuticle protein</fullName>
    </recommendedName>
</protein>
<accession>A0AAU9V536</accession>
<dbReference type="PROSITE" id="PS51155">
    <property type="entry name" value="CHIT_BIND_RR_2"/>
    <property type="match status" value="1"/>
</dbReference>
<dbReference type="InterPro" id="IPR000618">
    <property type="entry name" value="Insect_cuticle"/>
</dbReference>
<name>A0AAU9V536_EUPED</name>
<dbReference type="PRINTS" id="PR00947">
    <property type="entry name" value="CUTICLE"/>
</dbReference>
<dbReference type="PANTHER" id="PTHR12236:SF75">
    <property type="entry name" value="CUTICULAR PROTEIN 62BB, ISOFORM A"/>
    <property type="match status" value="1"/>
</dbReference>
<evidence type="ECO:0000256" key="2">
    <source>
        <dbReference type="ARBA" id="ARBA00022729"/>
    </source>
</evidence>
<reference evidence="5" key="1">
    <citation type="submission" date="2022-03" db="EMBL/GenBank/DDBJ databases">
        <authorList>
            <person name="Tunstrom K."/>
        </authorList>
    </citation>
    <scope>NUCLEOTIDE SEQUENCE</scope>
</reference>
<dbReference type="InterPro" id="IPR031311">
    <property type="entry name" value="CHIT_BIND_RR_consensus"/>
</dbReference>
<keyword evidence="2 4" id="KW-0732">Signal</keyword>
<evidence type="ECO:0000256" key="1">
    <source>
        <dbReference type="ARBA" id="ARBA00022460"/>
    </source>
</evidence>
<evidence type="ECO:0000313" key="5">
    <source>
        <dbReference type="EMBL" id="CAH2107165.1"/>
    </source>
</evidence>
<comment type="caution">
    <text evidence="5">The sequence shown here is derived from an EMBL/GenBank/DDBJ whole genome shotgun (WGS) entry which is preliminary data.</text>
</comment>
<feature type="chain" id="PRO_5043426372" description="Cuticle protein" evidence="4">
    <location>
        <begin position="18"/>
        <end position="205"/>
    </location>
</feature>
<dbReference type="Pfam" id="PF00379">
    <property type="entry name" value="Chitin_bind_4"/>
    <property type="match status" value="1"/>
</dbReference>
<evidence type="ECO:0000256" key="3">
    <source>
        <dbReference type="PROSITE-ProRule" id="PRU00497"/>
    </source>
</evidence>
<gene>
    <name evidence="5" type="ORF">EEDITHA_LOCUS21218</name>
</gene>
<keyword evidence="6" id="KW-1185">Reference proteome</keyword>